<accession>A0A9D1WJP8</accession>
<comment type="subcellular location">
    <subcellularLocation>
        <location evidence="1">Cell envelope</location>
    </subcellularLocation>
</comment>
<dbReference type="Proteomes" id="UP000886817">
    <property type="component" value="Unassembled WGS sequence"/>
</dbReference>
<comment type="similarity">
    <text evidence="2">Belongs to the bacterial solute-binding protein 2 family.</text>
</comment>
<evidence type="ECO:0000256" key="1">
    <source>
        <dbReference type="ARBA" id="ARBA00004196"/>
    </source>
</evidence>
<reference evidence="5" key="2">
    <citation type="submission" date="2021-04" db="EMBL/GenBank/DDBJ databases">
        <authorList>
            <person name="Gilroy R."/>
        </authorList>
    </citation>
    <scope>NUCLEOTIDE SEQUENCE</scope>
    <source>
        <strain evidence="5">ChiSjej1B19-8411</strain>
    </source>
</reference>
<dbReference type="SUPFAM" id="SSF53822">
    <property type="entry name" value="Periplasmic binding protein-like I"/>
    <property type="match status" value="1"/>
</dbReference>
<dbReference type="GO" id="GO:0030246">
    <property type="term" value="F:carbohydrate binding"/>
    <property type="evidence" value="ECO:0007669"/>
    <property type="project" value="UniProtKB-ARBA"/>
</dbReference>
<evidence type="ECO:0000313" key="5">
    <source>
        <dbReference type="EMBL" id="HIX60449.1"/>
    </source>
</evidence>
<dbReference type="PANTHER" id="PTHR46847">
    <property type="entry name" value="D-ALLOSE-BINDING PERIPLASMIC PROTEIN-RELATED"/>
    <property type="match status" value="1"/>
</dbReference>
<dbReference type="EMBL" id="DXEX01000256">
    <property type="protein sequence ID" value="HIX60449.1"/>
    <property type="molecule type" value="Genomic_DNA"/>
</dbReference>
<dbReference type="InterPro" id="IPR025997">
    <property type="entry name" value="SBP_2_dom"/>
</dbReference>
<evidence type="ECO:0000259" key="4">
    <source>
        <dbReference type="Pfam" id="PF13407"/>
    </source>
</evidence>
<comment type="caution">
    <text evidence="5">The sequence shown here is derived from an EMBL/GenBank/DDBJ whole genome shotgun (WGS) entry which is preliminary data.</text>
</comment>
<organism evidence="5 6">
    <name type="scientific">Candidatus Blautia gallistercoris</name>
    <dbReference type="NCBI Taxonomy" id="2838490"/>
    <lineage>
        <taxon>Bacteria</taxon>
        <taxon>Bacillati</taxon>
        <taxon>Bacillota</taxon>
        <taxon>Clostridia</taxon>
        <taxon>Lachnospirales</taxon>
        <taxon>Lachnospiraceae</taxon>
        <taxon>Blautia</taxon>
    </lineage>
</organism>
<dbReference type="InterPro" id="IPR028082">
    <property type="entry name" value="Peripla_BP_I"/>
</dbReference>
<keyword evidence="3" id="KW-0732">Signal</keyword>
<proteinExistence type="inferred from homology"/>
<feature type="domain" description="Periplasmic binding protein" evidence="4">
    <location>
        <begin position="62"/>
        <end position="326"/>
    </location>
</feature>
<dbReference type="PANTHER" id="PTHR46847:SF1">
    <property type="entry name" value="D-ALLOSE-BINDING PERIPLASMIC PROTEIN-RELATED"/>
    <property type="match status" value="1"/>
</dbReference>
<sequence length="360" mass="38627">MRNKRIAELLLGILIFGVLIFGCSKAQEVPANSHKAEAEEAEEEALAEMIDTDVPIEKGTRIAVVAKSTVGEFWDNIKQGMEDAVSGLNEAYGLEGDDKITMTFEGPDNEGDLTDLINTVDAVLAENPTVLCLASGDEDAGQAQLETARDNGIPVILFDSLVEVDDDTLYAAYCGSDNREMGRDAAGKLTEAMNGAGKVAVISHWKNDRTSIERTAGFKEALADEAPQVELAAELVMEEDRDLSEQVAELLEEVPDLNGIYCTNGDAAEAVLDALKDTEEHGIQVVGTDGTSRQIDAIEAGEELGAVSQDPYQMGFQTICTAVRAAGEPQSLTEKNIYIDHAWLDAGNLEEEGSASYIYG</sequence>
<evidence type="ECO:0000256" key="2">
    <source>
        <dbReference type="ARBA" id="ARBA00007639"/>
    </source>
</evidence>
<reference evidence="5" key="1">
    <citation type="journal article" date="2021" name="PeerJ">
        <title>Extensive microbial diversity within the chicken gut microbiome revealed by metagenomics and culture.</title>
        <authorList>
            <person name="Gilroy R."/>
            <person name="Ravi A."/>
            <person name="Getino M."/>
            <person name="Pursley I."/>
            <person name="Horton D.L."/>
            <person name="Alikhan N.F."/>
            <person name="Baker D."/>
            <person name="Gharbi K."/>
            <person name="Hall N."/>
            <person name="Watson M."/>
            <person name="Adriaenssens E.M."/>
            <person name="Foster-Nyarko E."/>
            <person name="Jarju S."/>
            <person name="Secka A."/>
            <person name="Antonio M."/>
            <person name="Oren A."/>
            <person name="Chaudhuri R.R."/>
            <person name="La Ragione R."/>
            <person name="Hildebrand F."/>
            <person name="Pallen M.J."/>
        </authorList>
    </citation>
    <scope>NUCLEOTIDE SEQUENCE</scope>
    <source>
        <strain evidence="5">ChiSjej1B19-8411</strain>
    </source>
</reference>
<dbReference type="GO" id="GO:0030313">
    <property type="term" value="C:cell envelope"/>
    <property type="evidence" value="ECO:0007669"/>
    <property type="project" value="UniProtKB-SubCell"/>
</dbReference>
<name>A0A9D1WJP8_9FIRM</name>
<dbReference type="PROSITE" id="PS51257">
    <property type="entry name" value="PROKAR_LIPOPROTEIN"/>
    <property type="match status" value="1"/>
</dbReference>
<dbReference type="AlphaFoldDB" id="A0A9D1WJP8"/>
<dbReference type="Pfam" id="PF13407">
    <property type="entry name" value="Peripla_BP_4"/>
    <property type="match status" value="1"/>
</dbReference>
<dbReference type="Gene3D" id="3.40.50.2300">
    <property type="match status" value="2"/>
</dbReference>
<evidence type="ECO:0000256" key="3">
    <source>
        <dbReference type="ARBA" id="ARBA00022729"/>
    </source>
</evidence>
<protein>
    <submittedName>
        <fullName evidence="5">Substrate-binding domain-containing protein</fullName>
    </submittedName>
</protein>
<gene>
    <name evidence="5" type="ORF">IAA45_12140</name>
</gene>
<evidence type="ECO:0000313" key="6">
    <source>
        <dbReference type="Proteomes" id="UP000886817"/>
    </source>
</evidence>